<feature type="transmembrane region" description="Helical" evidence="1">
    <location>
        <begin position="121"/>
        <end position="141"/>
    </location>
</feature>
<evidence type="ECO:0000313" key="3">
    <source>
        <dbReference type="Proteomes" id="UP000587527"/>
    </source>
</evidence>
<dbReference type="RefSeq" id="WP_184836243.1">
    <property type="nucleotide sequence ID" value="NZ_JACHMN010000002.1"/>
</dbReference>
<name>A0A841BRW5_9ACTN</name>
<dbReference type="Proteomes" id="UP000587527">
    <property type="component" value="Unassembled WGS sequence"/>
</dbReference>
<dbReference type="PANTHER" id="PTHR37305">
    <property type="entry name" value="INTEGRAL MEMBRANE PROTEIN-RELATED"/>
    <property type="match status" value="1"/>
</dbReference>
<dbReference type="AlphaFoldDB" id="A0A841BRW5"/>
<keyword evidence="1" id="KW-1133">Transmembrane helix</keyword>
<keyword evidence="3" id="KW-1185">Reference proteome</keyword>
<dbReference type="EMBL" id="JACHMN010000002">
    <property type="protein sequence ID" value="MBB5869551.1"/>
    <property type="molecule type" value="Genomic_DNA"/>
</dbReference>
<sequence length="263" mass="27647">MNVFRKHLRDNRRGYLGWTVALAAVAAMYASFWPSLGGNADMASAMEALPPAVKDAFHMQDITSASGYFGSSVFGILIPVLTTVFAIGTGVRAIAGDEESGTLDLTLAHPVSRVGLALQRFAAIVVALLAATAAILAMLLVLRSPAEFTQLSVGNLAATSFQLALLGICFASIAFALGAFTGRRTLALGTTAGLAVVTYLADSFLPQIKGLAWTERFSPYNWYLGGEPLVNGVQWADVALLIAVSAAAVAIGTYRFTKRDIAV</sequence>
<protein>
    <submittedName>
        <fullName evidence="2">ABC-2 type transport system permease protein</fullName>
    </submittedName>
</protein>
<accession>A0A841BRW5</accession>
<feature type="transmembrane region" description="Helical" evidence="1">
    <location>
        <begin position="161"/>
        <end position="180"/>
    </location>
</feature>
<comment type="caution">
    <text evidence="2">The sequence shown here is derived from an EMBL/GenBank/DDBJ whole genome shotgun (WGS) entry which is preliminary data.</text>
</comment>
<gene>
    <name evidence="2" type="ORF">F4553_002930</name>
</gene>
<keyword evidence="1" id="KW-0472">Membrane</keyword>
<evidence type="ECO:0000313" key="2">
    <source>
        <dbReference type="EMBL" id="MBB5869551.1"/>
    </source>
</evidence>
<proteinExistence type="predicted"/>
<dbReference type="PANTHER" id="PTHR37305:SF1">
    <property type="entry name" value="MEMBRANE PROTEIN"/>
    <property type="match status" value="1"/>
</dbReference>
<feature type="transmembrane region" description="Helical" evidence="1">
    <location>
        <begin position="68"/>
        <end position="87"/>
    </location>
</feature>
<organism evidence="2 3">
    <name type="scientific">Allocatelliglobosispora scoriae</name>
    <dbReference type="NCBI Taxonomy" id="643052"/>
    <lineage>
        <taxon>Bacteria</taxon>
        <taxon>Bacillati</taxon>
        <taxon>Actinomycetota</taxon>
        <taxon>Actinomycetes</taxon>
        <taxon>Micromonosporales</taxon>
        <taxon>Micromonosporaceae</taxon>
        <taxon>Allocatelliglobosispora</taxon>
    </lineage>
</organism>
<keyword evidence="1" id="KW-0812">Transmembrane</keyword>
<feature type="transmembrane region" description="Helical" evidence="1">
    <location>
        <begin position="233"/>
        <end position="254"/>
    </location>
</feature>
<feature type="transmembrane region" description="Helical" evidence="1">
    <location>
        <begin position="192"/>
        <end position="213"/>
    </location>
</feature>
<evidence type="ECO:0000256" key="1">
    <source>
        <dbReference type="SAM" id="Phobius"/>
    </source>
</evidence>
<dbReference type="GO" id="GO:0005886">
    <property type="term" value="C:plasma membrane"/>
    <property type="evidence" value="ECO:0007669"/>
    <property type="project" value="UniProtKB-SubCell"/>
</dbReference>
<dbReference type="GO" id="GO:0140359">
    <property type="term" value="F:ABC-type transporter activity"/>
    <property type="evidence" value="ECO:0007669"/>
    <property type="project" value="InterPro"/>
</dbReference>
<dbReference type="Pfam" id="PF12679">
    <property type="entry name" value="ABC2_membrane_2"/>
    <property type="match status" value="1"/>
</dbReference>
<reference evidence="2 3" key="1">
    <citation type="submission" date="2020-08" db="EMBL/GenBank/DDBJ databases">
        <title>Sequencing the genomes of 1000 actinobacteria strains.</title>
        <authorList>
            <person name="Klenk H.-P."/>
        </authorList>
    </citation>
    <scope>NUCLEOTIDE SEQUENCE [LARGE SCALE GENOMIC DNA]</scope>
    <source>
        <strain evidence="2 3">DSM 45362</strain>
    </source>
</reference>
<feature type="transmembrane region" description="Helical" evidence="1">
    <location>
        <begin position="15"/>
        <end position="36"/>
    </location>
</feature>